<evidence type="ECO:0000313" key="10">
    <source>
        <dbReference type="Proteomes" id="UP000696485"/>
    </source>
</evidence>
<keyword evidence="2 7" id="KW-0808">Transferase</keyword>
<keyword evidence="3" id="KW-0677">Repeat</keyword>
<comment type="catalytic activity">
    <reaction evidence="7">
        <text>a CDP-1,2-diacyl-sn-glycerol + sn-glycerol 3-phosphate = a 1,2-diacyl-sn-glycero-3-phospho-(1'-sn-glycero-3'-phosphate) + CMP + H(+)</text>
        <dbReference type="Rhea" id="RHEA:12593"/>
        <dbReference type="ChEBI" id="CHEBI:15378"/>
        <dbReference type="ChEBI" id="CHEBI:57597"/>
        <dbReference type="ChEBI" id="CHEBI:58332"/>
        <dbReference type="ChEBI" id="CHEBI:60110"/>
        <dbReference type="ChEBI" id="CHEBI:60377"/>
        <dbReference type="EC" id="2.7.8.5"/>
    </reaction>
</comment>
<comment type="caution">
    <text evidence="9">The sequence shown here is derived from an EMBL/GenBank/DDBJ whole genome shotgun (WGS) entry which is preliminary data.</text>
</comment>
<proteinExistence type="inferred from homology"/>
<reference evidence="9" key="1">
    <citation type="journal article" date="2020" name="Fungal Divers.">
        <title>Resolving the Mortierellaceae phylogeny through synthesis of multi-gene phylogenetics and phylogenomics.</title>
        <authorList>
            <person name="Vandepol N."/>
            <person name="Liber J."/>
            <person name="Desiro A."/>
            <person name="Na H."/>
            <person name="Kennedy M."/>
            <person name="Barry K."/>
            <person name="Grigoriev I.V."/>
            <person name="Miller A.N."/>
            <person name="O'Donnell K."/>
            <person name="Stajich J.E."/>
            <person name="Bonito G."/>
        </authorList>
    </citation>
    <scope>NUCLEOTIDE SEQUENCE</scope>
    <source>
        <strain evidence="9">NVP1</strain>
    </source>
</reference>
<dbReference type="GO" id="GO:0003723">
    <property type="term" value="F:RNA binding"/>
    <property type="evidence" value="ECO:0007669"/>
    <property type="project" value="InterPro"/>
</dbReference>
<accession>A0A9P5SCV0</accession>
<evidence type="ECO:0000259" key="8">
    <source>
        <dbReference type="Pfam" id="PF13091"/>
    </source>
</evidence>
<name>A0A9P5SCV0_9FUNG</name>
<comment type="similarity">
    <text evidence="7">Belongs to the CDP-alcohol phosphatidyltransferase class-II family.</text>
</comment>
<keyword evidence="10" id="KW-1185">Reference proteome</keyword>
<comment type="subcellular location">
    <subcellularLocation>
        <location evidence="7">Mitochondrion</location>
    </subcellularLocation>
</comment>
<dbReference type="Gene3D" id="3.30.760.10">
    <property type="entry name" value="RNA Cap, Translation Initiation Factor Eif4e"/>
    <property type="match status" value="1"/>
</dbReference>
<dbReference type="InterPro" id="IPR023398">
    <property type="entry name" value="TIF_eIF4e-like"/>
</dbReference>
<dbReference type="PANTHER" id="PTHR12586:SF1">
    <property type="entry name" value="CDP-DIACYLGLYCEROL--GLYCEROL-3-PHOSPHATE 3-PHOSPHATIDYLTRANSFERASE, MITOCHONDRIAL"/>
    <property type="match status" value="1"/>
</dbReference>
<dbReference type="GO" id="GO:0003743">
    <property type="term" value="F:translation initiation factor activity"/>
    <property type="evidence" value="ECO:0007669"/>
    <property type="project" value="InterPro"/>
</dbReference>
<evidence type="ECO:0000256" key="2">
    <source>
        <dbReference type="ARBA" id="ARBA00022679"/>
    </source>
</evidence>
<keyword evidence="1 7" id="KW-0444">Lipid biosynthesis</keyword>
<keyword evidence="6 7" id="KW-1208">Phospholipid metabolism</keyword>
<evidence type="ECO:0000256" key="7">
    <source>
        <dbReference type="RuleBase" id="RU365024"/>
    </source>
</evidence>
<keyword evidence="4 7" id="KW-0443">Lipid metabolism</keyword>
<evidence type="ECO:0000256" key="1">
    <source>
        <dbReference type="ARBA" id="ARBA00022516"/>
    </source>
</evidence>
<evidence type="ECO:0000256" key="5">
    <source>
        <dbReference type="ARBA" id="ARBA00023209"/>
    </source>
</evidence>
<dbReference type="InterPro" id="IPR001040">
    <property type="entry name" value="TIF_eIF_4E"/>
</dbReference>
<dbReference type="Proteomes" id="UP000696485">
    <property type="component" value="Unassembled WGS sequence"/>
</dbReference>
<dbReference type="SUPFAM" id="SSF55418">
    <property type="entry name" value="eIF4e-like"/>
    <property type="match status" value="1"/>
</dbReference>
<dbReference type="Pfam" id="PF13091">
    <property type="entry name" value="PLDc_2"/>
    <property type="match status" value="1"/>
</dbReference>
<dbReference type="GO" id="GO:0032049">
    <property type="term" value="P:cardiolipin biosynthetic process"/>
    <property type="evidence" value="ECO:0007669"/>
    <property type="project" value="InterPro"/>
</dbReference>
<keyword evidence="5 7" id="KW-0594">Phospholipid biosynthesis</keyword>
<dbReference type="GO" id="GO:0008444">
    <property type="term" value="F:CDP-diacylglycerol-glycerol-3-phosphate 3-phosphatidyltransferase activity"/>
    <property type="evidence" value="ECO:0007669"/>
    <property type="project" value="UniProtKB-EC"/>
</dbReference>
<dbReference type="EC" id="2.7.8.5" evidence="7"/>
<evidence type="ECO:0000256" key="4">
    <source>
        <dbReference type="ARBA" id="ARBA00023098"/>
    </source>
</evidence>
<gene>
    <name evidence="9" type="primary">PGS1</name>
    <name evidence="9" type="ORF">BG006_011126</name>
</gene>
<dbReference type="EMBL" id="JAAAUY010000930">
    <property type="protein sequence ID" value="KAF9325401.1"/>
    <property type="molecule type" value="Genomic_DNA"/>
</dbReference>
<comment type="pathway">
    <text evidence="7">Phospholipid metabolism; phosphatidylglycerol biosynthesis; phosphatidylglycerol from CDP-diacylglycerol: step 1/2.</text>
</comment>
<organism evidence="9 10">
    <name type="scientific">Podila minutissima</name>
    <dbReference type="NCBI Taxonomy" id="64525"/>
    <lineage>
        <taxon>Eukaryota</taxon>
        <taxon>Fungi</taxon>
        <taxon>Fungi incertae sedis</taxon>
        <taxon>Mucoromycota</taxon>
        <taxon>Mortierellomycotina</taxon>
        <taxon>Mortierellomycetes</taxon>
        <taxon>Mortierellales</taxon>
        <taxon>Mortierellaceae</taxon>
        <taxon>Podila</taxon>
    </lineage>
</organism>
<dbReference type="GO" id="GO:0005524">
    <property type="term" value="F:ATP binding"/>
    <property type="evidence" value="ECO:0007669"/>
    <property type="project" value="UniProtKB-KW"/>
</dbReference>
<comment type="function">
    <text evidence="7">Functions in the biosynthesis of the anionic phospholipids phosphatidylglycerol and cardiolipin.</text>
</comment>
<keyword evidence="7" id="KW-0496">Mitochondrion</keyword>
<feature type="domain" description="Phospholipase D-like" evidence="8">
    <location>
        <begin position="64"/>
        <end position="209"/>
    </location>
</feature>
<dbReference type="InterPro" id="IPR016270">
    <property type="entry name" value="PGS1"/>
</dbReference>
<sequence>MVARLARHISSKHAVQQNHASDEQYVARTHQVFEDARPTLPRFVVQGEKVKPILSPSQFYSDMKDYIRGARKSITLAALYLGHAENDLINTLSEALRNRPDLKVNLLLDGLRGTRDTGKGSSASLLYPLLKAYPNQVRIALYHTPDLSGLLKQVMPPRFNEGIGLMHLKIYSFDDTLIMSGANMSHDYFTNRQDRYITFHDKDITEYYNDLVSVVSSLSYSLQDDNDTFKLSMETGVPDPVKDSKEFKSHANKTILGFLKKWSKTQQSPKDATYDTTLYPLVQMGPFGVRQDERVTLSVLDHVLHARGQHKNAKMFITSGYFNFEKRYSRAIVNSRSSDVCLIAASPEANGFFNSAGISKYIPPAYTLIERKFFNKAKAVGNGHIISIEEYRRDGWTYHAKGLWVYPPGSDLPVMTTIGSPNFGYRSLVRDLEAQLFLVTSNLGLRTSLHNELFSLRKYSQRVTEDTFTAPDRRVPVWTRENTLHSFLIMAQNDTLAVPSSDNKYVTVFNDPVNFNAKHPLHNSWTLWFDNPGKKSNANNWEQSLKELITFDTVEDFWGVYNNIMKVCDLSISSNYHLFKQGIKPMWEDSANKNGGKWSIQLPRNKTMSDIDNIWLFSMLACIGEAFEYENEVCGAVVSVRKAFFRIALWTRSSDNQEMAMSIGRTLKKAANIDGTFEFQSHNESSKTGGKAWTV</sequence>
<dbReference type="GO" id="GO:0005739">
    <property type="term" value="C:mitochondrion"/>
    <property type="evidence" value="ECO:0007669"/>
    <property type="project" value="UniProtKB-SubCell"/>
</dbReference>
<evidence type="ECO:0000256" key="6">
    <source>
        <dbReference type="ARBA" id="ARBA00023264"/>
    </source>
</evidence>
<keyword evidence="7" id="KW-0067">ATP-binding</keyword>
<dbReference type="PANTHER" id="PTHR12586">
    <property type="entry name" value="CDP-DIACYLGLYCEROL--SERINE O-PHOSPHATIDYLTRANSFERASE"/>
    <property type="match status" value="1"/>
</dbReference>
<dbReference type="CDD" id="cd09135">
    <property type="entry name" value="PLDc_PGS1_euk_1"/>
    <property type="match status" value="1"/>
</dbReference>
<evidence type="ECO:0000313" key="9">
    <source>
        <dbReference type="EMBL" id="KAF9325401.1"/>
    </source>
</evidence>
<dbReference type="AlphaFoldDB" id="A0A9P5SCV0"/>
<dbReference type="InterPro" id="IPR025202">
    <property type="entry name" value="PLD-like_dom"/>
</dbReference>
<keyword evidence="7" id="KW-0547">Nucleotide-binding</keyword>
<dbReference type="Gene3D" id="3.30.870.10">
    <property type="entry name" value="Endonuclease Chain A"/>
    <property type="match status" value="2"/>
</dbReference>
<dbReference type="Pfam" id="PF01652">
    <property type="entry name" value="IF4E"/>
    <property type="match status" value="1"/>
</dbReference>
<evidence type="ECO:0000256" key="3">
    <source>
        <dbReference type="ARBA" id="ARBA00022737"/>
    </source>
</evidence>
<dbReference type="SUPFAM" id="SSF56024">
    <property type="entry name" value="Phospholipase D/nuclease"/>
    <property type="match status" value="1"/>
</dbReference>
<dbReference type="CDD" id="cd09137">
    <property type="entry name" value="PLDc_PGS1_euk_2"/>
    <property type="match status" value="1"/>
</dbReference>
<protein>
    <recommendedName>
        <fullName evidence="7">CDP-diacylglycerol--glycerol-3-phosphate 3-phosphatidyltransferase</fullName>
        <ecNumber evidence="7">2.7.8.5</ecNumber>
    </recommendedName>
</protein>